<dbReference type="SUPFAM" id="SSF57756">
    <property type="entry name" value="Retrovirus zinc finger-like domains"/>
    <property type="match status" value="1"/>
</dbReference>
<keyword evidence="4" id="KW-1185">Reference proteome</keyword>
<dbReference type="PANTHER" id="PTHR37610">
    <property type="entry name" value="CCHC-TYPE DOMAIN-CONTAINING PROTEIN"/>
    <property type="match status" value="1"/>
</dbReference>
<evidence type="ECO:0000313" key="3">
    <source>
        <dbReference type="EMBL" id="CAI0443859.1"/>
    </source>
</evidence>
<proteinExistence type="predicted"/>
<dbReference type="GO" id="GO:0008270">
    <property type="term" value="F:zinc ion binding"/>
    <property type="evidence" value="ECO:0007669"/>
    <property type="project" value="InterPro"/>
</dbReference>
<evidence type="ECO:0000259" key="2">
    <source>
        <dbReference type="Pfam" id="PF14244"/>
    </source>
</evidence>
<feature type="domain" description="Retrotransposon Copia-like N-terminal" evidence="2">
    <location>
        <begin position="36"/>
        <end position="81"/>
    </location>
</feature>
<protein>
    <recommendedName>
        <fullName evidence="2">Retrotransposon Copia-like N-terminal domain-containing protein</fullName>
    </recommendedName>
</protein>
<dbReference type="Pfam" id="PF14244">
    <property type="entry name" value="Retrotran_gag_3"/>
    <property type="match status" value="1"/>
</dbReference>
<organism evidence="3 4">
    <name type="scientific">Linum tenue</name>
    <dbReference type="NCBI Taxonomy" id="586396"/>
    <lineage>
        <taxon>Eukaryota</taxon>
        <taxon>Viridiplantae</taxon>
        <taxon>Streptophyta</taxon>
        <taxon>Embryophyta</taxon>
        <taxon>Tracheophyta</taxon>
        <taxon>Spermatophyta</taxon>
        <taxon>Magnoliopsida</taxon>
        <taxon>eudicotyledons</taxon>
        <taxon>Gunneridae</taxon>
        <taxon>Pentapetalae</taxon>
        <taxon>rosids</taxon>
        <taxon>fabids</taxon>
        <taxon>Malpighiales</taxon>
        <taxon>Linaceae</taxon>
        <taxon>Linum</taxon>
    </lineage>
</organism>
<dbReference type="EMBL" id="CAMGYJ010000007">
    <property type="protein sequence ID" value="CAI0443859.1"/>
    <property type="molecule type" value="Genomic_DNA"/>
</dbReference>
<evidence type="ECO:0000313" key="4">
    <source>
        <dbReference type="Proteomes" id="UP001154282"/>
    </source>
</evidence>
<dbReference type="InterPro" id="IPR029472">
    <property type="entry name" value="Copia-like_N"/>
</dbReference>
<comment type="caution">
    <text evidence="3">The sequence shown here is derived from an EMBL/GenBank/DDBJ whole genome shotgun (WGS) entry which is preliminary data.</text>
</comment>
<name>A0AAV0MAU3_9ROSI</name>
<feature type="compositionally biased region" description="Low complexity" evidence="1">
    <location>
        <begin position="351"/>
        <end position="361"/>
    </location>
</feature>
<accession>A0AAV0MAU3</accession>
<reference evidence="3" key="1">
    <citation type="submission" date="2022-08" db="EMBL/GenBank/DDBJ databases">
        <authorList>
            <person name="Gutierrez-Valencia J."/>
        </authorList>
    </citation>
    <scope>NUCLEOTIDE SEQUENCE</scope>
</reference>
<dbReference type="AlphaFoldDB" id="A0AAV0MAU3"/>
<feature type="compositionally biased region" description="Polar residues" evidence="1">
    <location>
        <begin position="1"/>
        <end position="11"/>
    </location>
</feature>
<dbReference type="PANTHER" id="PTHR37610:SF95">
    <property type="entry name" value="GAG-POLYPEPTIDE OF LTR COPIA-TYPE-RELATED"/>
    <property type="match status" value="1"/>
</dbReference>
<evidence type="ECO:0000256" key="1">
    <source>
        <dbReference type="SAM" id="MobiDB-lite"/>
    </source>
</evidence>
<feature type="region of interest" description="Disordered" evidence="1">
    <location>
        <begin position="351"/>
        <end position="379"/>
    </location>
</feature>
<gene>
    <name evidence="3" type="ORF">LITE_LOCUS27855</name>
</gene>
<feature type="region of interest" description="Disordered" evidence="1">
    <location>
        <begin position="1"/>
        <end position="20"/>
    </location>
</feature>
<dbReference type="GO" id="GO:0003676">
    <property type="term" value="F:nucleic acid binding"/>
    <property type="evidence" value="ECO:0007669"/>
    <property type="project" value="InterPro"/>
</dbReference>
<dbReference type="Proteomes" id="UP001154282">
    <property type="component" value="Unassembled WGS sequence"/>
</dbReference>
<dbReference type="InterPro" id="IPR036875">
    <property type="entry name" value="Znf_CCHC_sf"/>
</dbReference>
<sequence length="379" mass="42131">MSDLQTSALKNEQNREESSIVKTMKREEAASAYSLHNSDNPGQMFVSDPLTDQNYGEWVSDMTNSLLAKHKMGFVDGSIQKAAEGDEYLGAWIQCDAMVKGWLKTAMDKEVRTSVRYAKTAREIWVDLQERFGKGSAPPAYELRRAISLLQQEKLTVSAYYTKLRGLWEESNSITPQPTCVCNRCTCGLEKRVREISENARVFDFLMGLADVFSTVRSQALNVKPTPTLGEVYHMVAEDEQQRNISASRKLMVEAAAYQVNAITRDGGERRNDGKEQLKCTHCNKLGHTKERCYELIGYPPKGGRPGYKGNRLKYDHKSGPKAAHVTEVEGSPIPGLSVDQYHQLVRFLSGGSSSKASSSGEPAVNMAGLTLEEADWNG</sequence>